<sequence length="101" mass="10727">MYSYSVEIFLRPGDYVSFSVGKMDAVSGGLGSFVPSGAVVGSLSPAALVVSYTLTGRPAAVGQEEEEVLLIYGLLIIINNINKGINKYYASTIRSVGLTRF</sequence>
<evidence type="ECO:0000313" key="2">
    <source>
        <dbReference type="Proteomes" id="UP000499080"/>
    </source>
</evidence>
<name>A0A4Y2DJD8_ARAVE</name>
<protein>
    <submittedName>
        <fullName evidence="1">Uncharacterized protein</fullName>
    </submittedName>
</protein>
<keyword evidence="2" id="KW-1185">Reference proteome</keyword>
<dbReference type="AlphaFoldDB" id="A0A4Y2DJD8"/>
<accession>A0A4Y2DJD8</accession>
<proteinExistence type="predicted"/>
<comment type="caution">
    <text evidence="1">The sequence shown here is derived from an EMBL/GenBank/DDBJ whole genome shotgun (WGS) entry which is preliminary data.</text>
</comment>
<reference evidence="1 2" key="1">
    <citation type="journal article" date="2019" name="Sci. Rep.">
        <title>Orb-weaving spider Araneus ventricosus genome elucidates the spidroin gene catalogue.</title>
        <authorList>
            <person name="Kono N."/>
            <person name="Nakamura H."/>
            <person name="Ohtoshi R."/>
            <person name="Moran D.A.P."/>
            <person name="Shinohara A."/>
            <person name="Yoshida Y."/>
            <person name="Fujiwara M."/>
            <person name="Mori M."/>
            <person name="Tomita M."/>
            <person name="Arakawa K."/>
        </authorList>
    </citation>
    <scope>NUCLEOTIDE SEQUENCE [LARGE SCALE GENOMIC DNA]</scope>
</reference>
<gene>
    <name evidence="1" type="ORF">AVEN_163153_1</name>
</gene>
<organism evidence="1 2">
    <name type="scientific">Araneus ventricosus</name>
    <name type="common">Orbweaver spider</name>
    <name type="synonym">Epeira ventricosa</name>
    <dbReference type="NCBI Taxonomy" id="182803"/>
    <lineage>
        <taxon>Eukaryota</taxon>
        <taxon>Metazoa</taxon>
        <taxon>Ecdysozoa</taxon>
        <taxon>Arthropoda</taxon>
        <taxon>Chelicerata</taxon>
        <taxon>Arachnida</taxon>
        <taxon>Araneae</taxon>
        <taxon>Araneomorphae</taxon>
        <taxon>Entelegynae</taxon>
        <taxon>Araneoidea</taxon>
        <taxon>Araneidae</taxon>
        <taxon>Araneus</taxon>
    </lineage>
</organism>
<dbReference type="Proteomes" id="UP000499080">
    <property type="component" value="Unassembled WGS sequence"/>
</dbReference>
<evidence type="ECO:0000313" key="1">
    <source>
        <dbReference type="EMBL" id="GBM16136.1"/>
    </source>
</evidence>
<dbReference type="EMBL" id="BGPR01000368">
    <property type="protein sequence ID" value="GBM16136.1"/>
    <property type="molecule type" value="Genomic_DNA"/>
</dbReference>